<feature type="domain" description="Alpha-L-rhamnosidase six-hairpin glycosidase" evidence="6">
    <location>
        <begin position="454"/>
        <end position="798"/>
    </location>
</feature>
<comment type="caution">
    <text evidence="8">The sequence shown here is derived from an EMBL/GenBank/DDBJ whole genome shotgun (WGS) entry which is preliminary data.</text>
</comment>
<dbReference type="Gene3D" id="2.60.420.10">
    <property type="entry name" value="Maltose phosphorylase, domain 3"/>
    <property type="match status" value="1"/>
</dbReference>
<dbReference type="Pfam" id="PF17389">
    <property type="entry name" value="Bac_rhamnosid6H"/>
    <property type="match status" value="1"/>
</dbReference>
<dbReference type="PANTHER" id="PTHR33307:SF6">
    <property type="entry name" value="ALPHA-RHAMNOSIDASE (EUROFUNG)-RELATED"/>
    <property type="match status" value="1"/>
</dbReference>
<evidence type="ECO:0000259" key="6">
    <source>
        <dbReference type="Pfam" id="PF17389"/>
    </source>
</evidence>
<dbReference type="SUPFAM" id="SSF48208">
    <property type="entry name" value="Six-hairpin glycosidases"/>
    <property type="match status" value="1"/>
</dbReference>
<dbReference type="PIRSF" id="PIRSF010631">
    <property type="entry name" value="A-rhamnsds"/>
    <property type="match status" value="1"/>
</dbReference>
<dbReference type="Pfam" id="PF08531">
    <property type="entry name" value="Bac_rhamnosid_N"/>
    <property type="match status" value="1"/>
</dbReference>
<dbReference type="SUPFAM" id="SSF49265">
    <property type="entry name" value="Fibronectin type III"/>
    <property type="match status" value="1"/>
</dbReference>
<dbReference type="Gene3D" id="2.60.120.260">
    <property type="entry name" value="Galactose-binding domain-like"/>
    <property type="match status" value="2"/>
</dbReference>
<evidence type="ECO:0000313" key="8">
    <source>
        <dbReference type="EMBL" id="MBD8487316.1"/>
    </source>
</evidence>
<keyword evidence="9" id="KW-1185">Reference proteome</keyword>
<dbReference type="InterPro" id="IPR013783">
    <property type="entry name" value="Ig-like_fold"/>
</dbReference>
<dbReference type="Pfam" id="PF17390">
    <property type="entry name" value="Bac_rhamnosid_C"/>
    <property type="match status" value="1"/>
</dbReference>
<dbReference type="RefSeq" id="WP_192007091.1">
    <property type="nucleotide sequence ID" value="NZ_JACYTQ010000001.1"/>
</dbReference>
<dbReference type="InterPro" id="IPR008928">
    <property type="entry name" value="6-hairpin_glycosidase_sf"/>
</dbReference>
<dbReference type="EC" id="3.2.1.40" evidence="2"/>
<gene>
    <name evidence="8" type="ORF">IFO69_01010</name>
</gene>
<sequence length="926" mass="105590">MKPTFINYCILIFIFSISFFTLAFPQGIKIEKTLVENRLNPIGIDNSNPTFTWLISSTKRNVLQTHYEIQVSESDRQFNNNIIWESGKVESDRSVKVKYDGPELSSISKYYFRVKVWTNQGSSNWSAISFWQMGLLNESDWKAQWITPGYEELGNKRPSPYFRKEFNLPKKIKSATAFITSHGLYEAKINGERVGDAYFTPGWTSYNKRLQYQTYDITSLLKKGENAIGAVLGSGWYRGHLAWNDNNNIYGSDIALLLQIEVEYEDGSYETIGTDNSWKSNKGAILSSSIYDGEKVDARKSFPGWTEPQFDDAKWMPVKTVDFGYKNLIATYNEPIRKQEYLKPVQLITTPKGEKVLDFGQNLVGFVEVNIKGKKGLKVTLEHAEVLDKAGNFYTTNLRAAKQENTYILNGDGEEHFEPHFTWQGFRYVKIKGLQEDIDLDDFTAVALYSDMSKTGTFISNNERINQLQHNIQWGQKGNFLDVPTDCPQRDERLGWTGDAQVFFRTAAYNMHVDNFFTKWMKDLTADQLPNGAVPHVIPNVLGEGAAGSAGWADVSTIIPWEMYLLYGNKEVLQTQYPSMKAWVNYISTKSQNSLWNTGSHFGDWLFYRPDDDTDGRSALTDKYLIAQCFYAYSTQLLVNAAKVLEIEEDVQHYSELLKNIKAAFQKEYVTPNGRLVSSSQTAYVLTLQFDMLPKELRGQAAQRLAENIQQYDYHLTTGFLGTPYLCHVLSRFGYHDLAYTLLMQPSYPSWLYPISQGATTIWERWDGQKPDGSFQNPGMNSFNHYAYGAIGDWMYRTLAGIKSSEIPEETGYKAILIKPHWNNKILSEKVASSVNQALEDVNASLETYYGTIQSHWKKEADNISLELNIPANTTAKVILPLTSMNQITENGKGVEEMDFLHAIHQEEEFIALEIGSGFYVFSIAR</sequence>
<dbReference type="InterPro" id="IPR008902">
    <property type="entry name" value="Rhamnosid_concanavalin"/>
</dbReference>
<evidence type="ECO:0000256" key="3">
    <source>
        <dbReference type="ARBA" id="ARBA00022801"/>
    </source>
</evidence>
<dbReference type="InterPro" id="IPR036116">
    <property type="entry name" value="FN3_sf"/>
</dbReference>
<feature type="domain" description="Alpha-L-rhamnosidase C-terminal" evidence="7">
    <location>
        <begin position="808"/>
        <end position="893"/>
    </location>
</feature>
<dbReference type="Gene3D" id="2.60.40.10">
    <property type="entry name" value="Immunoglobulins"/>
    <property type="match status" value="1"/>
</dbReference>
<dbReference type="GO" id="GO:0016787">
    <property type="term" value="F:hydrolase activity"/>
    <property type="evidence" value="ECO:0007669"/>
    <property type="project" value="UniProtKB-KW"/>
</dbReference>
<dbReference type="InterPro" id="IPR016007">
    <property type="entry name" value="Alpha_rhamnosid"/>
</dbReference>
<dbReference type="EMBL" id="JACYTQ010000001">
    <property type="protein sequence ID" value="MBD8487316.1"/>
    <property type="molecule type" value="Genomic_DNA"/>
</dbReference>
<name>A0ABR9AF36_9BACT</name>
<evidence type="ECO:0000259" key="4">
    <source>
        <dbReference type="Pfam" id="PF05592"/>
    </source>
</evidence>
<feature type="domain" description="Bacterial alpha-L-rhamnosidase N-terminal" evidence="5">
    <location>
        <begin position="170"/>
        <end position="339"/>
    </location>
</feature>
<dbReference type="InterPro" id="IPR035396">
    <property type="entry name" value="Bac_rhamnosid6H"/>
</dbReference>
<proteinExistence type="predicted"/>
<evidence type="ECO:0000313" key="9">
    <source>
        <dbReference type="Proteomes" id="UP000647133"/>
    </source>
</evidence>
<reference evidence="8 9" key="1">
    <citation type="submission" date="2020-09" db="EMBL/GenBank/DDBJ databases">
        <title>Echinicola sp. CAU 1574 isolated from sand of Sido Beach.</title>
        <authorList>
            <person name="Kim W."/>
        </authorList>
    </citation>
    <scope>NUCLEOTIDE SEQUENCE [LARGE SCALE GENOMIC DNA]</scope>
    <source>
        <strain evidence="8 9">CAU 1574</strain>
    </source>
</reference>
<evidence type="ECO:0000256" key="2">
    <source>
        <dbReference type="ARBA" id="ARBA00012652"/>
    </source>
</evidence>
<protein>
    <recommendedName>
        <fullName evidence="2">alpha-L-rhamnosidase</fullName>
        <ecNumber evidence="2">3.2.1.40</ecNumber>
    </recommendedName>
</protein>
<evidence type="ECO:0000256" key="1">
    <source>
        <dbReference type="ARBA" id="ARBA00001445"/>
    </source>
</evidence>
<accession>A0ABR9AF36</accession>
<dbReference type="Pfam" id="PF25788">
    <property type="entry name" value="Ig_Rha78A_N"/>
    <property type="match status" value="1"/>
</dbReference>
<dbReference type="Proteomes" id="UP000647133">
    <property type="component" value="Unassembled WGS sequence"/>
</dbReference>
<evidence type="ECO:0000259" key="7">
    <source>
        <dbReference type="Pfam" id="PF17390"/>
    </source>
</evidence>
<dbReference type="InterPro" id="IPR035398">
    <property type="entry name" value="Bac_rhamnosid_C"/>
</dbReference>
<organism evidence="8 9">
    <name type="scientific">Echinicola arenosa</name>
    <dbReference type="NCBI Taxonomy" id="2774144"/>
    <lineage>
        <taxon>Bacteria</taxon>
        <taxon>Pseudomonadati</taxon>
        <taxon>Bacteroidota</taxon>
        <taxon>Cytophagia</taxon>
        <taxon>Cytophagales</taxon>
        <taxon>Cyclobacteriaceae</taxon>
        <taxon>Echinicola</taxon>
    </lineage>
</organism>
<keyword evidence="3 8" id="KW-0378">Hydrolase</keyword>
<comment type="catalytic activity">
    <reaction evidence="1">
        <text>Hydrolysis of terminal non-reducing alpha-L-rhamnose residues in alpha-L-rhamnosides.</text>
        <dbReference type="EC" id="3.2.1.40"/>
    </reaction>
</comment>
<dbReference type="Gene3D" id="1.50.10.10">
    <property type="match status" value="1"/>
</dbReference>
<dbReference type="Pfam" id="PF05592">
    <property type="entry name" value="Bac_rhamnosid"/>
    <property type="match status" value="1"/>
</dbReference>
<evidence type="ECO:0000259" key="5">
    <source>
        <dbReference type="Pfam" id="PF08531"/>
    </source>
</evidence>
<dbReference type="PANTHER" id="PTHR33307">
    <property type="entry name" value="ALPHA-RHAMNOSIDASE (EUROFUNG)"/>
    <property type="match status" value="1"/>
</dbReference>
<dbReference type="InterPro" id="IPR013737">
    <property type="entry name" value="Bac_rhamnosid_N"/>
</dbReference>
<dbReference type="InterPro" id="IPR012341">
    <property type="entry name" value="6hp_glycosidase-like_sf"/>
</dbReference>
<feature type="domain" description="Alpha-L-rhamnosidase concanavalin-like" evidence="4">
    <location>
        <begin position="349"/>
        <end position="448"/>
    </location>
</feature>